<evidence type="ECO:0000313" key="3">
    <source>
        <dbReference type="Proteomes" id="UP000267096"/>
    </source>
</evidence>
<reference evidence="2 3" key="2">
    <citation type="submission" date="2018-11" db="EMBL/GenBank/DDBJ databases">
        <authorList>
            <consortium name="Pathogen Informatics"/>
        </authorList>
    </citation>
    <scope>NUCLEOTIDE SEQUENCE [LARGE SCALE GENOMIC DNA]</scope>
</reference>
<proteinExistence type="predicted"/>
<dbReference type="EMBL" id="UYRR01034063">
    <property type="protein sequence ID" value="VDK60262.1"/>
    <property type="molecule type" value="Genomic_DNA"/>
</dbReference>
<feature type="compositionally biased region" description="Polar residues" evidence="1">
    <location>
        <begin position="55"/>
        <end position="85"/>
    </location>
</feature>
<protein>
    <submittedName>
        <fullName evidence="4">Activin_recp domain-containing protein</fullName>
    </submittedName>
</protein>
<accession>A0A0M3KAI5</accession>
<feature type="region of interest" description="Disordered" evidence="1">
    <location>
        <begin position="38"/>
        <end position="87"/>
    </location>
</feature>
<name>A0A0M3KAI5_ANISI</name>
<sequence>MYGCVRTDVPIANFKMNAEICCCAADLCNCKKLTGDQCKKGDPGDKTPLTPAPQNPTGTTTSRPHRGNPSTFTPHNAAGTTTSGASYECRPSTFVMLLFASAFIKTNYDLYLRH</sequence>
<gene>
    <name evidence="2" type="ORF">ASIM_LOCUS17385</name>
</gene>
<reference evidence="4" key="1">
    <citation type="submission" date="2017-02" db="UniProtKB">
        <authorList>
            <consortium name="WormBaseParasite"/>
        </authorList>
    </citation>
    <scope>IDENTIFICATION</scope>
</reference>
<dbReference type="AlphaFoldDB" id="A0A0M3KAI5"/>
<dbReference type="WBParaSite" id="ASIM_0001798101-mRNA-1">
    <property type="protein sequence ID" value="ASIM_0001798101-mRNA-1"/>
    <property type="gene ID" value="ASIM_0001798101"/>
</dbReference>
<dbReference type="Proteomes" id="UP000267096">
    <property type="component" value="Unassembled WGS sequence"/>
</dbReference>
<evidence type="ECO:0000256" key="1">
    <source>
        <dbReference type="SAM" id="MobiDB-lite"/>
    </source>
</evidence>
<evidence type="ECO:0000313" key="4">
    <source>
        <dbReference type="WBParaSite" id="ASIM_0001798101-mRNA-1"/>
    </source>
</evidence>
<evidence type="ECO:0000313" key="2">
    <source>
        <dbReference type="EMBL" id="VDK60262.1"/>
    </source>
</evidence>
<keyword evidence="3" id="KW-1185">Reference proteome</keyword>
<organism evidence="4">
    <name type="scientific">Anisakis simplex</name>
    <name type="common">Herring worm</name>
    <dbReference type="NCBI Taxonomy" id="6269"/>
    <lineage>
        <taxon>Eukaryota</taxon>
        <taxon>Metazoa</taxon>
        <taxon>Ecdysozoa</taxon>
        <taxon>Nematoda</taxon>
        <taxon>Chromadorea</taxon>
        <taxon>Rhabditida</taxon>
        <taxon>Spirurina</taxon>
        <taxon>Ascaridomorpha</taxon>
        <taxon>Ascaridoidea</taxon>
        <taxon>Anisakidae</taxon>
        <taxon>Anisakis</taxon>
        <taxon>Anisakis simplex complex</taxon>
    </lineage>
</organism>